<reference evidence="1" key="2">
    <citation type="submission" date="2023-03" db="EMBL/GenBank/DDBJ databases">
        <authorList>
            <person name="Shen W."/>
            <person name="Cai J."/>
        </authorList>
    </citation>
    <scope>NUCLEOTIDE SEQUENCE</scope>
    <source>
        <strain evidence="1">P33-2</strain>
    </source>
</reference>
<evidence type="ECO:0000313" key="4">
    <source>
        <dbReference type="Proteomes" id="UP001260773"/>
    </source>
</evidence>
<dbReference type="SFLD" id="SFLDS00003">
    <property type="entry name" value="Haloacid_Dehalogenase"/>
    <property type="match status" value="1"/>
</dbReference>
<dbReference type="Gene3D" id="3.40.50.1000">
    <property type="entry name" value="HAD superfamily/HAD-like"/>
    <property type="match status" value="1"/>
</dbReference>
<dbReference type="Pfam" id="PF08282">
    <property type="entry name" value="Hydrolase_3"/>
    <property type="match status" value="1"/>
</dbReference>
<evidence type="ECO:0000313" key="3">
    <source>
        <dbReference type="Proteomes" id="UP000288388"/>
    </source>
</evidence>
<dbReference type="InterPro" id="IPR023214">
    <property type="entry name" value="HAD_sf"/>
</dbReference>
<name>A0A2N8PTE5_ENTAV</name>
<dbReference type="AlphaFoldDB" id="A0A2N8PTE5"/>
<dbReference type="EMBL" id="RYZS01000002">
    <property type="protein sequence ID" value="RVU92423.1"/>
    <property type="molecule type" value="Genomic_DNA"/>
</dbReference>
<dbReference type="InterPro" id="IPR036412">
    <property type="entry name" value="HAD-like_sf"/>
</dbReference>
<evidence type="ECO:0000313" key="1">
    <source>
        <dbReference type="EMBL" id="MDT2401197.1"/>
    </source>
</evidence>
<comment type="caution">
    <text evidence="1">The sequence shown here is derived from an EMBL/GenBank/DDBJ whole genome shotgun (WGS) entry which is preliminary data.</text>
</comment>
<dbReference type="GO" id="GO:0000287">
    <property type="term" value="F:magnesium ion binding"/>
    <property type="evidence" value="ECO:0007669"/>
    <property type="project" value="TreeGrafter"/>
</dbReference>
<dbReference type="Gene3D" id="3.30.1240.10">
    <property type="match status" value="1"/>
</dbReference>
<dbReference type="NCBIfam" id="TIGR01484">
    <property type="entry name" value="HAD-SF-IIB"/>
    <property type="match status" value="1"/>
</dbReference>
<dbReference type="InterPro" id="IPR006379">
    <property type="entry name" value="HAD-SF_hydro_IIB"/>
</dbReference>
<gene>
    <name evidence="2" type="ORF">EK398_18020</name>
    <name evidence="1" type="ORF">P7D43_02330</name>
</gene>
<dbReference type="GO" id="GO:0005829">
    <property type="term" value="C:cytosol"/>
    <property type="evidence" value="ECO:0007669"/>
    <property type="project" value="TreeGrafter"/>
</dbReference>
<dbReference type="NCBIfam" id="TIGR00099">
    <property type="entry name" value="Cof-subfamily"/>
    <property type="match status" value="1"/>
</dbReference>
<dbReference type="RefSeq" id="WP_048718396.1">
    <property type="nucleotide sequence ID" value="NZ_JADPDV010000006.1"/>
</dbReference>
<dbReference type="EMBL" id="JARPWH010000004">
    <property type="protein sequence ID" value="MDT2401197.1"/>
    <property type="molecule type" value="Genomic_DNA"/>
</dbReference>
<accession>A0A2N8PTE5</accession>
<proteinExistence type="predicted"/>
<dbReference type="InterPro" id="IPR000150">
    <property type="entry name" value="Cof"/>
</dbReference>
<sequence length="279" mass="30622">MRKIVFLDIDGTLCNDSGVVPASAENAIKQAHQNGHRFFLCTGRSKAEIPAEVLALPISGIIGAGGGYCEVEGEVILHQVFDSAELKKLIGFLEEHGVEYYLESNQGLFASANLRSCLIKLTLNGLAENSVEGQEKINEIKWFLELLIEDPVRIDYEDVNKLSFVNHAIPYEIIHKKYNGDFHMLRSTVPAFGADSGEIGIKNINKKTAIEKLLAHIRQGKEDCLAFGDGENDIPMFEAVATGIAMSNASERLKAVADEITYSSDEDGIAYMLEKMGLV</sequence>
<dbReference type="SUPFAM" id="SSF56784">
    <property type="entry name" value="HAD-like"/>
    <property type="match status" value="1"/>
</dbReference>
<organism evidence="1 4">
    <name type="scientific">Enterococcus avium</name>
    <name type="common">Streptococcus avium</name>
    <dbReference type="NCBI Taxonomy" id="33945"/>
    <lineage>
        <taxon>Bacteria</taxon>
        <taxon>Bacillati</taxon>
        <taxon>Bacillota</taxon>
        <taxon>Bacilli</taxon>
        <taxon>Lactobacillales</taxon>
        <taxon>Enterococcaceae</taxon>
        <taxon>Enterococcus</taxon>
    </lineage>
</organism>
<evidence type="ECO:0000313" key="2">
    <source>
        <dbReference type="EMBL" id="RVU92423.1"/>
    </source>
</evidence>
<dbReference type="SFLD" id="SFLDG01140">
    <property type="entry name" value="C2.B:_Phosphomannomutase_and_P"/>
    <property type="match status" value="1"/>
</dbReference>
<keyword evidence="1" id="KW-0378">Hydrolase</keyword>
<dbReference type="PROSITE" id="PS01229">
    <property type="entry name" value="COF_2"/>
    <property type="match status" value="1"/>
</dbReference>
<dbReference type="Proteomes" id="UP000288388">
    <property type="component" value="Unassembled WGS sequence"/>
</dbReference>
<dbReference type="GO" id="GO:0016791">
    <property type="term" value="F:phosphatase activity"/>
    <property type="evidence" value="ECO:0007669"/>
    <property type="project" value="TreeGrafter"/>
</dbReference>
<dbReference type="PANTHER" id="PTHR10000">
    <property type="entry name" value="PHOSPHOSERINE PHOSPHATASE"/>
    <property type="match status" value="1"/>
</dbReference>
<reference evidence="2 3" key="1">
    <citation type="submission" date="2018-12" db="EMBL/GenBank/DDBJ databases">
        <title>A novel vanA-carrying plasmid in a clinical isolate of Enterococcus avium.</title>
        <authorList>
            <person name="Bernasconi O.J."/>
            <person name="Luzzaro F."/>
            <person name="Endimiani A."/>
        </authorList>
    </citation>
    <scope>NUCLEOTIDE SEQUENCE [LARGE SCALE GENOMIC DNA]</scope>
    <source>
        <strain evidence="2 3">LC0559/18</strain>
    </source>
</reference>
<dbReference type="PANTHER" id="PTHR10000:SF25">
    <property type="entry name" value="PHOSPHATASE YKRA-RELATED"/>
    <property type="match status" value="1"/>
</dbReference>
<protein>
    <submittedName>
        <fullName evidence="1">Cof-type HAD-IIB family hydrolase</fullName>
    </submittedName>
</protein>
<dbReference type="Proteomes" id="UP001260773">
    <property type="component" value="Unassembled WGS sequence"/>
</dbReference>